<feature type="compositionally biased region" description="Basic and acidic residues" evidence="1">
    <location>
        <begin position="190"/>
        <end position="201"/>
    </location>
</feature>
<feature type="compositionally biased region" description="Low complexity" evidence="1">
    <location>
        <begin position="101"/>
        <end position="115"/>
    </location>
</feature>
<evidence type="ECO:0000313" key="2">
    <source>
        <dbReference type="EMBL" id="OIW24137.1"/>
    </source>
</evidence>
<organism evidence="2 3">
    <name type="scientific">Coniochaeta ligniaria NRRL 30616</name>
    <dbReference type="NCBI Taxonomy" id="1408157"/>
    <lineage>
        <taxon>Eukaryota</taxon>
        <taxon>Fungi</taxon>
        <taxon>Dikarya</taxon>
        <taxon>Ascomycota</taxon>
        <taxon>Pezizomycotina</taxon>
        <taxon>Sordariomycetes</taxon>
        <taxon>Sordariomycetidae</taxon>
        <taxon>Coniochaetales</taxon>
        <taxon>Coniochaetaceae</taxon>
        <taxon>Coniochaeta</taxon>
    </lineage>
</organism>
<keyword evidence="3" id="KW-1185">Reference proteome</keyword>
<proteinExistence type="predicted"/>
<dbReference type="OrthoDB" id="5424692at2759"/>
<dbReference type="AlphaFoldDB" id="A0A1J7ISQ9"/>
<feature type="region of interest" description="Disordered" evidence="1">
    <location>
        <begin position="1"/>
        <end position="201"/>
    </location>
</feature>
<evidence type="ECO:0000256" key="1">
    <source>
        <dbReference type="SAM" id="MobiDB-lite"/>
    </source>
</evidence>
<feature type="compositionally biased region" description="Basic and acidic residues" evidence="1">
    <location>
        <begin position="171"/>
        <end position="181"/>
    </location>
</feature>
<gene>
    <name evidence="2" type="ORF">CONLIGDRAFT_685762</name>
</gene>
<protein>
    <submittedName>
        <fullName evidence="2">Uncharacterized protein</fullName>
    </submittedName>
</protein>
<accession>A0A1J7ISQ9</accession>
<evidence type="ECO:0000313" key="3">
    <source>
        <dbReference type="Proteomes" id="UP000182658"/>
    </source>
</evidence>
<reference evidence="2 3" key="1">
    <citation type="submission" date="2016-10" db="EMBL/GenBank/DDBJ databases">
        <title>Draft genome sequence of Coniochaeta ligniaria NRRL30616, a lignocellulolytic fungus for bioabatement of inhibitors in plant biomass hydrolysates.</title>
        <authorList>
            <consortium name="DOE Joint Genome Institute"/>
            <person name="Jimenez D.J."/>
            <person name="Hector R.E."/>
            <person name="Riley R."/>
            <person name="Sun H."/>
            <person name="Grigoriev I.V."/>
            <person name="Van Elsas J.D."/>
            <person name="Nichols N.N."/>
        </authorList>
    </citation>
    <scope>NUCLEOTIDE SEQUENCE [LARGE SCALE GENOMIC DNA]</scope>
    <source>
        <strain evidence="2 3">NRRL 30616</strain>
    </source>
</reference>
<dbReference type="Proteomes" id="UP000182658">
    <property type="component" value="Unassembled WGS sequence"/>
</dbReference>
<feature type="compositionally biased region" description="Polar residues" evidence="1">
    <location>
        <begin position="13"/>
        <end position="30"/>
    </location>
</feature>
<sequence length="201" mass="21708">MTTSAANRHLQAEQHSQQQEGAGRTTTRVPRSSGRPVVPRSESRTTGKGRRRSRATCVEACTGGRSGRGGLGQMPSRHPHPGQSVSPVASGPNNIPTGPRSASISSASGPSPVNSKTFNPPTGPSCTAAAPSRPRLAQSLMNTMTPVVPGGRLEPPLSTWTSANEKEEEQEEKKEEEKEEKKEEEEEEEKEKMKEEELMDR</sequence>
<name>A0A1J7ISQ9_9PEZI</name>
<dbReference type="EMBL" id="KV875104">
    <property type="protein sequence ID" value="OIW24137.1"/>
    <property type="molecule type" value="Genomic_DNA"/>
</dbReference>
<dbReference type="InParanoid" id="A0A1J7ISQ9"/>
<dbReference type="STRING" id="1408157.A0A1J7ISQ9"/>
<feature type="compositionally biased region" description="Polar residues" evidence="1">
    <location>
        <begin position="83"/>
        <end position="96"/>
    </location>
</feature>